<reference evidence="1" key="1">
    <citation type="submission" date="2014-09" db="EMBL/GenBank/DDBJ databases">
        <authorList>
            <person name="Magalhaes I.L.F."/>
            <person name="Oliveira U."/>
            <person name="Santos F.R."/>
            <person name="Vidigal T.H.D.A."/>
            <person name="Brescovit A.D."/>
            <person name="Santos A.J."/>
        </authorList>
    </citation>
    <scope>NUCLEOTIDE SEQUENCE</scope>
    <source>
        <tissue evidence="1">Shoot tissue taken approximately 20 cm above the soil surface</tissue>
    </source>
</reference>
<accession>A0A0A9A9I0</accession>
<organism evidence="1">
    <name type="scientific">Arundo donax</name>
    <name type="common">Giant reed</name>
    <name type="synonym">Donax arundinaceus</name>
    <dbReference type="NCBI Taxonomy" id="35708"/>
    <lineage>
        <taxon>Eukaryota</taxon>
        <taxon>Viridiplantae</taxon>
        <taxon>Streptophyta</taxon>
        <taxon>Embryophyta</taxon>
        <taxon>Tracheophyta</taxon>
        <taxon>Spermatophyta</taxon>
        <taxon>Magnoliopsida</taxon>
        <taxon>Liliopsida</taxon>
        <taxon>Poales</taxon>
        <taxon>Poaceae</taxon>
        <taxon>PACMAD clade</taxon>
        <taxon>Arundinoideae</taxon>
        <taxon>Arundineae</taxon>
        <taxon>Arundo</taxon>
    </lineage>
</organism>
<dbReference type="AlphaFoldDB" id="A0A0A9A9I0"/>
<dbReference type="EMBL" id="GBRH01252275">
    <property type="protein sequence ID" value="JAD45620.1"/>
    <property type="molecule type" value="Transcribed_RNA"/>
</dbReference>
<proteinExistence type="predicted"/>
<evidence type="ECO:0000313" key="1">
    <source>
        <dbReference type="EMBL" id="JAD45620.1"/>
    </source>
</evidence>
<sequence>MLPLATVSTVKHYRLGCSLMLHCLVTATELGYLSSYCGPYGRSWLSALLELLQCSYLI</sequence>
<protein>
    <submittedName>
        <fullName evidence="1">Uncharacterized protein</fullName>
    </submittedName>
</protein>
<name>A0A0A9A9I0_ARUDO</name>
<reference evidence="1" key="2">
    <citation type="journal article" date="2015" name="Data Brief">
        <title>Shoot transcriptome of the giant reed, Arundo donax.</title>
        <authorList>
            <person name="Barrero R.A."/>
            <person name="Guerrero F.D."/>
            <person name="Moolhuijzen P."/>
            <person name="Goolsby J.A."/>
            <person name="Tidwell J."/>
            <person name="Bellgard S.E."/>
            <person name="Bellgard M.I."/>
        </authorList>
    </citation>
    <scope>NUCLEOTIDE SEQUENCE</scope>
    <source>
        <tissue evidence="1">Shoot tissue taken approximately 20 cm above the soil surface</tissue>
    </source>
</reference>